<organism evidence="6 7">
    <name type="scientific">Penaeus vannamei</name>
    <name type="common">Whiteleg shrimp</name>
    <name type="synonym">Litopenaeus vannamei</name>
    <dbReference type="NCBI Taxonomy" id="6689"/>
    <lineage>
        <taxon>Eukaryota</taxon>
        <taxon>Metazoa</taxon>
        <taxon>Ecdysozoa</taxon>
        <taxon>Arthropoda</taxon>
        <taxon>Crustacea</taxon>
        <taxon>Multicrustacea</taxon>
        <taxon>Malacostraca</taxon>
        <taxon>Eumalacostraca</taxon>
        <taxon>Eucarida</taxon>
        <taxon>Decapoda</taxon>
        <taxon>Dendrobranchiata</taxon>
        <taxon>Penaeoidea</taxon>
        <taxon>Penaeidae</taxon>
        <taxon>Penaeus</taxon>
    </lineage>
</organism>
<gene>
    <name evidence="6" type="ORF">C7M84_010310</name>
</gene>
<evidence type="ECO:0000313" key="7">
    <source>
        <dbReference type="Proteomes" id="UP000283509"/>
    </source>
</evidence>
<keyword evidence="3 5" id="KW-1133">Transmembrane helix</keyword>
<evidence type="ECO:0000313" key="6">
    <source>
        <dbReference type="EMBL" id="ROT71384.1"/>
    </source>
</evidence>
<keyword evidence="7" id="KW-1185">Reference proteome</keyword>
<dbReference type="PANTHER" id="PTHR11785">
    <property type="entry name" value="AMINO ACID TRANSPORTER"/>
    <property type="match status" value="1"/>
</dbReference>
<evidence type="ECO:0000256" key="5">
    <source>
        <dbReference type="SAM" id="Phobius"/>
    </source>
</evidence>
<feature type="transmembrane region" description="Helical" evidence="5">
    <location>
        <begin position="169"/>
        <end position="190"/>
    </location>
</feature>
<dbReference type="InterPro" id="IPR050598">
    <property type="entry name" value="AminoAcid_Transporter"/>
</dbReference>
<dbReference type="OrthoDB" id="10062876at2759"/>
<proteinExistence type="predicted"/>
<accession>A0A3R7NZT8</accession>
<feature type="transmembrane region" description="Helical" evidence="5">
    <location>
        <begin position="92"/>
        <end position="113"/>
    </location>
</feature>
<dbReference type="InterPro" id="IPR002293">
    <property type="entry name" value="AA/rel_permease1"/>
</dbReference>
<comment type="subcellular location">
    <subcellularLocation>
        <location evidence="1">Membrane</location>
        <topology evidence="1">Multi-pass membrane protein</topology>
    </subcellularLocation>
</comment>
<dbReference type="STRING" id="6689.A0A3R7NZT8"/>
<dbReference type="Gene3D" id="1.20.1740.10">
    <property type="entry name" value="Amino acid/polyamine transporter I"/>
    <property type="match status" value="1"/>
</dbReference>
<dbReference type="PANTHER" id="PTHR11785:SF528">
    <property type="entry name" value="AMINO ACID TRANSPORTER PROTEIN JHI-21"/>
    <property type="match status" value="1"/>
</dbReference>
<evidence type="ECO:0000256" key="2">
    <source>
        <dbReference type="ARBA" id="ARBA00022692"/>
    </source>
</evidence>
<dbReference type="EMBL" id="QCYY01002302">
    <property type="protein sequence ID" value="ROT71384.1"/>
    <property type="molecule type" value="Genomic_DNA"/>
</dbReference>
<protein>
    <submittedName>
        <fullName evidence="6">Large neutral amino acids transporter small subunit 2</fullName>
    </submittedName>
</protein>
<keyword evidence="4 5" id="KW-0472">Membrane</keyword>
<dbReference type="AlphaFoldDB" id="A0A3R7NZT8"/>
<feature type="transmembrane region" description="Helical" evidence="5">
    <location>
        <begin position="210"/>
        <end position="230"/>
    </location>
</feature>
<reference evidence="6 7" key="2">
    <citation type="submission" date="2019-01" db="EMBL/GenBank/DDBJ databases">
        <title>The decoding of complex shrimp genome reveals the adaptation for benthos swimmer, frequently molting mechanism and breeding impact on genome.</title>
        <authorList>
            <person name="Sun Y."/>
            <person name="Gao Y."/>
            <person name="Yu Y."/>
        </authorList>
    </citation>
    <scope>NUCLEOTIDE SEQUENCE [LARGE SCALE GENOMIC DNA]</scope>
    <source>
        <tissue evidence="6">Muscle</tissue>
    </source>
</reference>
<keyword evidence="2 5" id="KW-0812">Transmembrane</keyword>
<feature type="transmembrane region" description="Helical" evidence="5">
    <location>
        <begin position="62"/>
        <end position="80"/>
    </location>
</feature>
<dbReference type="Proteomes" id="UP000283509">
    <property type="component" value="Unassembled WGS sequence"/>
</dbReference>
<reference evidence="6 7" key="1">
    <citation type="submission" date="2018-04" db="EMBL/GenBank/DDBJ databases">
        <authorList>
            <person name="Zhang X."/>
            <person name="Yuan J."/>
            <person name="Li F."/>
            <person name="Xiang J."/>
        </authorList>
    </citation>
    <scope>NUCLEOTIDE SEQUENCE [LARGE SCALE GENOMIC DNA]</scope>
    <source>
        <tissue evidence="6">Muscle</tissue>
    </source>
</reference>
<evidence type="ECO:0000256" key="4">
    <source>
        <dbReference type="ARBA" id="ARBA00023136"/>
    </source>
</evidence>
<dbReference type="GO" id="GO:0016020">
    <property type="term" value="C:membrane"/>
    <property type="evidence" value="ECO:0007669"/>
    <property type="project" value="UniProtKB-SubCell"/>
</dbReference>
<dbReference type="GO" id="GO:0015179">
    <property type="term" value="F:L-amino acid transmembrane transporter activity"/>
    <property type="evidence" value="ECO:0007669"/>
    <property type="project" value="TreeGrafter"/>
</dbReference>
<feature type="transmembrane region" description="Helical" evidence="5">
    <location>
        <begin position="129"/>
        <end position="148"/>
    </location>
</feature>
<name>A0A3R7NZT8_PENVA</name>
<evidence type="ECO:0000256" key="1">
    <source>
        <dbReference type="ARBA" id="ARBA00004141"/>
    </source>
</evidence>
<dbReference type="Pfam" id="PF13520">
    <property type="entry name" value="AA_permease_2"/>
    <property type="match status" value="1"/>
</dbReference>
<sequence length="293" mass="32208">MIPQSGSHYTYLLEAFGPLPAFLYVWLVVTIQFPCSRAIVSLTFANYIVQPFFPGCAETPEAARKLIAIAVLLFLGWVNTRRVRWATTVQDVLAFTKVFALIIIIITGTHYLVRSGAESYENAFDGTNWHPALIATAFYHTLWAYDGWDSCNMIVEEMKDPYRNLPRAIAISLTFVTLIYVLTNVAYFGVLSPGEILSSEAVAVTFGQRALGVMAWTIPIFVACSTGGGINGSIFGSSRLLFVSARRGHLPKVLSLVCVENYTPVTSLFFLGEIPVKNTVTGNGCRLPLSLCV</sequence>
<evidence type="ECO:0000256" key="3">
    <source>
        <dbReference type="ARBA" id="ARBA00022989"/>
    </source>
</evidence>
<comment type="caution">
    <text evidence="6">The sequence shown here is derived from an EMBL/GenBank/DDBJ whole genome shotgun (WGS) entry which is preliminary data.</text>
</comment>
<feature type="transmembrane region" description="Helical" evidence="5">
    <location>
        <begin position="21"/>
        <end position="42"/>
    </location>
</feature>